<proteinExistence type="predicted"/>
<dbReference type="EMBL" id="MU853806">
    <property type="protein sequence ID" value="KAK3939733.1"/>
    <property type="molecule type" value="Genomic_DNA"/>
</dbReference>
<feature type="region of interest" description="Disordered" evidence="1">
    <location>
        <begin position="65"/>
        <end position="183"/>
    </location>
</feature>
<feature type="compositionally biased region" description="Low complexity" evidence="1">
    <location>
        <begin position="65"/>
        <end position="77"/>
    </location>
</feature>
<feature type="compositionally biased region" description="Low complexity" evidence="1">
    <location>
        <begin position="117"/>
        <end position="129"/>
    </location>
</feature>
<feature type="compositionally biased region" description="Polar residues" evidence="1">
    <location>
        <begin position="100"/>
        <end position="109"/>
    </location>
</feature>
<reference evidence="3" key="1">
    <citation type="journal article" date="2023" name="Mol. Phylogenet. Evol.">
        <title>Genome-scale phylogeny and comparative genomics of the fungal order Sordariales.</title>
        <authorList>
            <person name="Hensen N."/>
            <person name="Bonometti L."/>
            <person name="Westerberg I."/>
            <person name="Brannstrom I.O."/>
            <person name="Guillou S."/>
            <person name="Cros-Aarteil S."/>
            <person name="Calhoun S."/>
            <person name="Haridas S."/>
            <person name="Kuo A."/>
            <person name="Mondo S."/>
            <person name="Pangilinan J."/>
            <person name="Riley R."/>
            <person name="LaButti K."/>
            <person name="Andreopoulos B."/>
            <person name="Lipzen A."/>
            <person name="Chen C."/>
            <person name="Yan M."/>
            <person name="Daum C."/>
            <person name="Ng V."/>
            <person name="Clum A."/>
            <person name="Steindorff A."/>
            <person name="Ohm R.A."/>
            <person name="Martin F."/>
            <person name="Silar P."/>
            <person name="Natvig D.O."/>
            <person name="Lalanne C."/>
            <person name="Gautier V."/>
            <person name="Ament-Velasquez S.L."/>
            <person name="Kruys A."/>
            <person name="Hutchinson M.I."/>
            <person name="Powell A.J."/>
            <person name="Barry K."/>
            <person name="Miller A.N."/>
            <person name="Grigoriev I.V."/>
            <person name="Debuchy R."/>
            <person name="Gladieux P."/>
            <person name="Hiltunen Thoren M."/>
            <person name="Johannesson H."/>
        </authorList>
    </citation>
    <scope>NUCLEOTIDE SEQUENCE [LARGE SCALE GENOMIC DNA]</scope>
    <source>
        <strain evidence="3">CBS 340.73</strain>
    </source>
</reference>
<keyword evidence="3" id="KW-1185">Reference proteome</keyword>
<dbReference type="Proteomes" id="UP001303473">
    <property type="component" value="Unassembled WGS sequence"/>
</dbReference>
<accession>A0AAN6N7Q9</accession>
<protein>
    <submittedName>
        <fullName evidence="2">Uncharacterized protein</fullName>
    </submittedName>
</protein>
<evidence type="ECO:0000313" key="2">
    <source>
        <dbReference type="EMBL" id="KAK3939733.1"/>
    </source>
</evidence>
<comment type="caution">
    <text evidence="2">The sequence shown here is derived from an EMBL/GenBank/DDBJ whole genome shotgun (WGS) entry which is preliminary data.</text>
</comment>
<dbReference type="AlphaFoldDB" id="A0AAN6N7Q9"/>
<feature type="compositionally biased region" description="Polar residues" evidence="1">
    <location>
        <begin position="78"/>
        <end position="89"/>
    </location>
</feature>
<name>A0AAN6N7Q9_9PEZI</name>
<evidence type="ECO:0000313" key="3">
    <source>
        <dbReference type="Proteomes" id="UP001303473"/>
    </source>
</evidence>
<gene>
    <name evidence="2" type="ORF">QBC46DRAFT_141394</name>
</gene>
<sequence>MCYDEIWVFSCNHKSYKTRNSCPKAPSKNYEGSDFCRGSNPADNILFPRAELCYDCKVRRTFLKSSSSQASQDVPSQGQQQLEYTDTPNQQQLGGLGGLSTNNPAQYGYSNFADPVQQQSQYQQPQSTSNPAQGARGSMGPPPIPSRNPNQQPQSTRNPAQGARGSMGPPPIPSRNPNQKVPK</sequence>
<evidence type="ECO:0000256" key="1">
    <source>
        <dbReference type="SAM" id="MobiDB-lite"/>
    </source>
</evidence>
<organism evidence="2 3">
    <name type="scientific">Diplogelasinospora grovesii</name>
    <dbReference type="NCBI Taxonomy" id="303347"/>
    <lineage>
        <taxon>Eukaryota</taxon>
        <taxon>Fungi</taxon>
        <taxon>Dikarya</taxon>
        <taxon>Ascomycota</taxon>
        <taxon>Pezizomycotina</taxon>
        <taxon>Sordariomycetes</taxon>
        <taxon>Sordariomycetidae</taxon>
        <taxon>Sordariales</taxon>
        <taxon>Diplogelasinosporaceae</taxon>
        <taxon>Diplogelasinospora</taxon>
    </lineage>
</organism>
<feature type="compositionally biased region" description="Polar residues" evidence="1">
    <location>
        <begin position="147"/>
        <end position="159"/>
    </location>
</feature>